<proteinExistence type="predicted"/>
<dbReference type="Proteomes" id="UP001597119">
    <property type="component" value="Unassembled WGS sequence"/>
</dbReference>
<comment type="caution">
    <text evidence="2">The sequence shown here is derived from an EMBL/GenBank/DDBJ whole genome shotgun (WGS) entry which is preliminary data.</text>
</comment>
<dbReference type="InterPro" id="IPR055768">
    <property type="entry name" value="DUF7344"/>
</dbReference>
<evidence type="ECO:0000313" key="2">
    <source>
        <dbReference type="EMBL" id="MFD1586104.1"/>
    </source>
</evidence>
<dbReference type="RefSeq" id="WP_247376541.1">
    <property type="nucleotide sequence ID" value="NZ_JALLGV010000002.1"/>
</dbReference>
<dbReference type="AlphaFoldDB" id="A0ABD6C7T1"/>
<accession>A0ABD6C7T1</accession>
<protein>
    <recommendedName>
        <fullName evidence="1">DUF7344 domain-containing protein</fullName>
    </recommendedName>
</protein>
<dbReference type="InterPro" id="IPR036388">
    <property type="entry name" value="WH-like_DNA-bd_sf"/>
</dbReference>
<organism evidence="2 3">
    <name type="scientific">Halorientalis brevis</name>
    <dbReference type="NCBI Taxonomy" id="1126241"/>
    <lineage>
        <taxon>Archaea</taxon>
        <taxon>Methanobacteriati</taxon>
        <taxon>Methanobacteriota</taxon>
        <taxon>Stenosarchaea group</taxon>
        <taxon>Halobacteria</taxon>
        <taxon>Halobacteriales</taxon>
        <taxon>Haloarculaceae</taxon>
        <taxon>Halorientalis</taxon>
    </lineage>
</organism>
<dbReference type="EMBL" id="JBHUDJ010000002">
    <property type="protein sequence ID" value="MFD1586104.1"/>
    <property type="molecule type" value="Genomic_DNA"/>
</dbReference>
<dbReference type="Pfam" id="PF24035">
    <property type="entry name" value="DUF7344"/>
    <property type="match status" value="1"/>
</dbReference>
<reference evidence="2 3" key="1">
    <citation type="journal article" date="2019" name="Int. J. Syst. Evol. Microbiol.">
        <title>The Global Catalogue of Microorganisms (GCM) 10K type strain sequencing project: providing services to taxonomists for standard genome sequencing and annotation.</title>
        <authorList>
            <consortium name="The Broad Institute Genomics Platform"/>
            <consortium name="The Broad Institute Genome Sequencing Center for Infectious Disease"/>
            <person name="Wu L."/>
            <person name="Ma J."/>
        </authorList>
    </citation>
    <scope>NUCLEOTIDE SEQUENCE [LARGE SCALE GENOMIC DNA]</scope>
    <source>
        <strain evidence="2 3">CGMCC 1.12125</strain>
    </source>
</reference>
<evidence type="ECO:0000259" key="1">
    <source>
        <dbReference type="Pfam" id="PF24035"/>
    </source>
</evidence>
<feature type="domain" description="DUF7344" evidence="1">
    <location>
        <begin position="20"/>
        <end position="94"/>
    </location>
</feature>
<name>A0ABD6C7T1_9EURY</name>
<gene>
    <name evidence="2" type="ORF">ACFR9U_03855</name>
</gene>
<keyword evidence="3" id="KW-1185">Reference proteome</keyword>
<evidence type="ECO:0000313" key="3">
    <source>
        <dbReference type="Proteomes" id="UP001597119"/>
    </source>
</evidence>
<dbReference type="Gene3D" id="1.10.10.10">
    <property type="entry name" value="Winged helix-like DNA-binding domain superfamily/Winged helix DNA-binding domain"/>
    <property type="match status" value="1"/>
</dbReference>
<sequence length="127" mass="13995">MDSASDARRLDERAVTDALFDSLANGTRRRVLRYLDAVGGTTPLPQLVSALASEESSRSLDAEPRPRDDRIRLSLRHVHLPKLQAAGLIEWEDDCVALSATATALPLSRPLPRGLLYESFTDGRTRV</sequence>